<evidence type="ECO:0000256" key="2">
    <source>
        <dbReference type="ARBA" id="ARBA00009773"/>
    </source>
</evidence>
<dbReference type="Pfam" id="PF01594">
    <property type="entry name" value="AI-2E_transport"/>
    <property type="match status" value="1"/>
</dbReference>
<evidence type="ECO:0000256" key="1">
    <source>
        <dbReference type="ARBA" id="ARBA00004651"/>
    </source>
</evidence>
<comment type="caution">
    <text evidence="9">The sequence shown here is derived from an EMBL/GenBank/DDBJ whole genome shotgun (WGS) entry which is preliminary data.</text>
</comment>
<comment type="similarity">
    <text evidence="2">Belongs to the autoinducer-2 exporter (AI-2E) (TC 2.A.86) family.</text>
</comment>
<dbReference type="GO" id="GO:0055085">
    <property type="term" value="P:transmembrane transport"/>
    <property type="evidence" value="ECO:0007669"/>
    <property type="project" value="TreeGrafter"/>
</dbReference>
<evidence type="ECO:0000256" key="3">
    <source>
        <dbReference type="ARBA" id="ARBA00022448"/>
    </source>
</evidence>
<feature type="transmembrane region" description="Helical" evidence="8">
    <location>
        <begin position="347"/>
        <end position="380"/>
    </location>
</feature>
<feature type="transmembrane region" description="Helical" evidence="8">
    <location>
        <begin position="100"/>
        <end position="121"/>
    </location>
</feature>
<evidence type="ECO:0000256" key="4">
    <source>
        <dbReference type="ARBA" id="ARBA00022475"/>
    </source>
</evidence>
<evidence type="ECO:0000256" key="8">
    <source>
        <dbReference type="SAM" id="Phobius"/>
    </source>
</evidence>
<sequence>MKDPWLHRALLLGAVSLLALLLHPMFGIAPLFLAAWILWVPERKTTSGRAVFGVLVLFLVLWILHQVRWIVYPLVAGMLIAYWLDPLVDRLEGWKFPRALGAAISLLPIGAVIVLVFIVLVPTLLGQIEEIANKAPDALASLRDAIAPHLDRLQLFASRGDGGMPPWLERLLGHVETLLRATVSGVTGLSKGVTRAFQWLGMVVLTPVLAYYLLVDWDRIRDGIVGMVPPRFRPTAEKVNSDIQEILPRYLRGQFVVAAIQVVLYSVGFFISGLEEAIALGFLAGIFSLVPVLGFWITVTVVLLSAVIAPDPIPTLAKVAITLGVVQFLEGQVLVPRIQGTGLGLHPFLVLLAVLTFGLLFGFVGVVLAVPILAVGAASWPRIRENYLRSGFYEGASQAESDAHGS</sequence>
<keyword evidence="6 8" id="KW-1133">Transmembrane helix</keyword>
<proteinExistence type="inferred from homology"/>
<dbReference type="PANTHER" id="PTHR21716">
    <property type="entry name" value="TRANSMEMBRANE PROTEIN"/>
    <property type="match status" value="1"/>
</dbReference>
<accession>A0A956SE16</accession>
<feature type="transmembrane region" description="Helical" evidence="8">
    <location>
        <begin position="12"/>
        <end position="39"/>
    </location>
</feature>
<feature type="transmembrane region" description="Helical" evidence="8">
    <location>
        <begin position="196"/>
        <end position="214"/>
    </location>
</feature>
<keyword evidence="3" id="KW-0813">Transport</keyword>
<organism evidence="9 10">
    <name type="scientific">Eiseniibacteriota bacterium</name>
    <dbReference type="NCBI Taxonomy" id="2212470"/>
    <lineage>
        <taxon>Bacteria</taxon>
        <taxon>Candidatus Eiseniibacteriota</taxon>
    </lineage>
</organism>
<reference evidence="9" key="2">
    <citation type="journal article" date="2021" name="Microbiome">
        <title>Successional dynamics and alternative stable states in a saline activated sludge microbial community over 9 years.</title>
        <authorList>
            <person name="Wang Y."/>
            <person name="Ye J."/>
            <person name="Ju F."/>
            <person name="Liu L."/>
            <person name="Boyd J.A."/>
            <person name="Deng Y."/>
            <person name="Parks D.H."/>
            <person name="Jiang X."/>
            <person name="Yin X."/>
            <person name="Woodcroft B.J."/>
            <person name="Tyson G.W."/>
            <person name="Hugenholtz P."/>
            <person name="Polz M.F."/>
            <person name="Zhang T."/>
        </authorList>
    </citation>
    <scope>NUCLEOTIDE SEQUENCE</scope>
    <source>
        <strain evidence="9">HKST-UBA02</strain>
    </source>
</reference>
<dbReference type="InterPro" id="IPR002549">
    <property type="entry name" value="AI-2E-like"/>
</dbReference>
<dbReference type="AlphaFoldDB" id="A0A956SE16"/>
<feature type="transmembrane region" description="Helical" evidence="8">
    <location>
        <begin position="316"/>
        <end position="335"/>
    </location>
</feature>
<evidence type="ECO:0000256" key="7">
    <source>
        <dbReference type="ARBA" id="ARBA00023136"/>
    </source>
</evidence>
<dbReference type="Proteomes" id="UP000739538">
    <property type="component" value="Unassembled WGS sequence"/>
</dbReference>
<reference evidence="9" key="1">
    <citation type="submission" date="2020-04" db="EMBL/GenBank/DDBJ databases">
        <authorList>
            <person name="Zhang T."/>
        </authorList>
    </citation>
    <scope>NUCLEOTIDE SEQUENCE</scope>
    <source>
        <strain evidence="9">HKST-UBA02</strain>
    </source>
</reference>
<dbReference type="PANTHER" id="PTHR21716:SF53">
    <property type="entry name" value="PERMEASE PERM-RELATED"/>
    <property type="match status" value="1"/>
</dbReference>
<evidence type="ECO:0000256" key="5">
    <source>
        <dbReference type="ARBA" id="ARBA00022692"/>
    </source>
</evidence>
<comment type="subcellular location">
    <subcellularLocation>
        <location evidence="1">Cell membrane</location>
        <topology evidence="1">Multi-pass membrane protein</topology>
    </subcellularLocation>
</comment>
<protein>
    <submittedName>
        <fullName evidence="9">AI-2E family transporter</fullName>
    </submittedName>
</protein>
<keyword evidence="7 8" id="KW-0472">Membrane</keyword>
<gene>
    <name evidence="9" type="ORF">KDA27_15635</name>
</gene>
<keyword evidence="5 8" id="KW-0812">Transmembrane</keyword>
<dbReference type="GO" id="GO:0005886">
    <property type="term" value="C:plasma membrane"/>
    <property type="evidence" value="ECO:0007669"/>
    <property type="project" value="UniProtKB-SubCell"/>
</dbReference>
<evidence type="ECO:0000313" key="10">
    <source>
        <dbReference type="Proteomes" id="UP000739538"/>
    </source>
</evidence>
<name>A0A956SE16_UNCEI</name>
<evidence type="ECO:0000256" key="6">
    <source>
        <dbReference type="ARBA" id="ARBA00022989"/>
    </source>
</evidence>
<evidence type="ECO:0000313" key="9">
    <source>
        <dbReference type="EMBL" id="MCA9757237.1"/>
    </source>
</evidence>
<keyword evidence="4" id="KW-1003">Cell membrane</keyword>
<dbReference type="EMBL" id="JAGQHS010000089">
    <property type="protein sequence ID" value="MCA9757237.1"/>
    <property type="molecule type" value="Genomic_DNA"/>
</dbReference>
<feature type="transmembrane region" description="Helical" evidence="8">
    <location>
        <begin position="280"/>
        <end position="304"/>
    </location>
</feature>
<feature type="transmembrane region" description="Helical" evidence="8">
    <location>
        <begin position="46"/>
        <end position="64"/>
    </location>
</feature>
<feature type="transmembrane region" description="Helical" evidence="8">
    <location>
        <begin position="255"/>
        <end position="274"/>
    </location>
</feature>